<reference evidence="1" key="1">
    <citation type="submission" date="2020-09" db="EMBL/GenBank/DDBJ databases">
        <title>Taishania pollutisoli gen. nov., sp. nov., Isolated from Tetrabromobisphenol A-Contaminated Soil.</title>
        <authorList>
            <person name="Chen Q."/>
        </authorList>
    </citation>
    <scope>NUCLEOTIDE SEQUENCE</scope>
    <source>
        <strain evidence="1">CZZ-1</strain>
    </source>
</reference>
<gene>
    <name evidence="1" type="ORF">H9Y05_08880</name>
</gene>
<dbReference type="Proteomes" id="UP000652681">
    <property type="component" value="Unassembled WGS sequence"/>
</dbReference>
<protein>
    <submittedName>
        <fullName evidence="1">Uncharacterized protein</fullName>
    </submittedName>
</protein>
<evidence type="ECO:0000313" key="1">
    <source>
        <dbReference type="EMBL" id="MBC9812582.1"/>
    </source>
</evidence>
<name>A0A8J6PCR3_9FLAO</name>
<sequence>MKRITSKITIMKKTHFIGAFLWCLNSFSFGQFNTPWTTTTSNATSSGYIGIGIRPLSTSTSLPNFNFQVHGIADYIVYGGSQSGLVQGNELENESSQFENFQFESSINYGKTSRIGLTNSVTGLGASDGTVLMMAQNDFFIKNQELGNFTLSTAGFSVLLHNSSKRIWVGGTPSAALTYGKLNLISPDNGLYIETFGSSKKGLIVKSYTDASTAIEIFGANATRSNFRVYASGLVRAREVIIDLAAWPDYVFMPGYKLKPLKEIEVFINKHGHLPGVPSADEVANEGVSLGEMNKILLEKIEELTLHLIEQQKRIEALEAKK</sequence>
<proteinExistence type="predicted"/>
<comment type="caution">
    <text evidence="1">The sequence shown here is derived from an EMBL/GenBank/DDBJ whole genome shotgun (WGS) entry which is preliminary data.</text>
</comment>
<accession>A0A8J6PCR3</accession>
<keyword evidence="2" id="KW-1185">Reference proteome</keyword>
<evidence type="ECO:0000313" key="2">
    <source>
        <dbReference type="Proteomes" id="UP000652681"/>
    </source>
</evidence>
<dbReference type="RefSeq" id="WP_163492750.1">
    <property type="nucleotide sequence ID" value="NZ_JACVEL010000005.1"/>
</dbReference>
<dbReference type="AlphaFoldDB" id="A0A8J6PCR3"/>
<dbReference type="EMBL" id="JACVEL010000005">
    <property type="protein sequence ID" value="MBC9812582.1"/>
    <property type="molecule type" value="Genomic_DNA"/>
</dbReference>
<organism evidence="1 2">
    <name type="scientific">Taishania pollutisoli</name>
    <dbReference type="NCBI Taxonomy" id="2766479"/>
    <lineage>
        <taxon>Bacteria</taxon>
        <taxon>Pseudomonadati</taxon>
        <taxon>Bacteroidota</taxon>
        <taxon>Flavobacteriia</taxon>
        <taxon>Flavobacteriales</taxon>
        <taxon>Crocinitomicaceae</taxon>
        <taxon>Taishania</taxon>
    </lineage>
</organism>